<keyword evidence="4 6" id="KW-0472">Membrane</keyword>
<keyword evidence="11" id="KW-1185">Reference proteome</keyword>
<dbReference type="Gene3D" id="1.20.1070.10">
    <property type="entry name" value="Rhodopsin 7-helix transmembrane proteins"/>
    <property type="match status" value="1"/>
</dbReference>
<dbReference type="PROSITE" id="PS50221">
    <property type="entry name" value="GAIN_B"/>
    <property type="match status" value="1"/>
</dbReference>
<dbReference type="GO" id="GO:0016020">
    <property type="term" value="C:membrane"/>
    <property type="evidence" value="ECO:0007669"/>
    <property type="project" value="UniProtKB-SubCell"/>
</dbReference>
<evidence type="ECO:0000313" key="11">
    <source>
        <dbReference type="Proteomes" id="UP001152888"/>
    </source>
</evidence>
<dbReference type="PANTHER" id="PTHR47767:SF1">
    <property type="entry name" value="ADHESION G PROTEIN-COUPLED RECEPTOR G7"/>
    <property type="match status" value="1"/>
</dbReference>
<dbReference type="Gene3D" id="2.60.220.50">
    <property type="match status" value="1"/>
</dbReference>
<sequence>MKACRFFFELCLKCLLVRISFAVANDLHGTCATEASVSEEREKAEWIAKENGSIVFSQPACLDENMNLITRVCLNGTWIPPHIPKCSKIIKNFCPVYESFCFFISTTEQIDEKQKTYMNGHSLVRIPKFIKDVVLFKRSQPFGPYEPLALDIHNANISNISYPMNMTEPGKDCAVIDVETTDVRQEYCNNNYSQLLVYKEDDIVDLCPDGCVSAGFGTKRCYCIRRNKCENTTIIASPYDQDILMKMLGNRECYVGDSKLDGFRSSIGKNGWRYTRNSLPCTICTVRSLQVDTKMILYFDESHRSLSLTVYHPEGIFRNQYDMIYCYTDATKALKSRVSIKRVFQDDRHVPFAVYELKLEKYMGMYWCEAFKIGTTGEVVKSNSVIAYKKKEGNEYALKIFVNETCTGCTMDKDVEDLIPDEIPKIFRHIRCELRVMKVHLYPNGTMDLLLHISTGRRREIIKEYYDLRDKLYSKRRSKVTVISFKSAEYCLPSSSWAGKKLTWPLTKIDETKLPDEPCLLSNGLPNSRTCKGSFIEGADWGESSEFCTESILPSPAAEYMRSIIEQNITNEVLNNITDIMTEDNDIGVLGVYYVAQVLKKVSEENSSLAKQVADLTDGLMSVNSTYLKAAQEHMNVTDDVLDAVETIFVQADTRQLVAEVDISEVVDPKMFIYQMNNFITYKTIPLESNVTGIILYGNARNNNFTVGTILRNQSFDDIIYEESLILATYVPDDIITDIERTGSNFSLIITIFLNDTLFVKTNESDTRKPFGPVINVAIPEYTSYLASPIPILFKSTDTNVAPECAFWDYGKKTRRRKGVWSNLGGTINTFENSSDFHICYFSHLTHFALLIASKTEVDHTITNTTEYNLETINLVADVFTTIGLLGIFLTAIIFQNWRSKPGTKILLNICFAITLEISMMVLSNWKSLVKSDTGCKMFGFLLHYAVLSKFTWLLVYAILQYIRFVRVLGPYPSNILLKACILGWGFPLIPTVATYVSLSGTYSINHFGYCYPQNLSLFIGVLLPIVVIILVNFVIFCKVMYEVFHSNIETNNSKMKDSCRLQIQLATLLFFVLGVPTVFILVANWITVRWLRVALIYIYSITSNLEGFILFLFYVVFNGETRRRWRQYYNTKIRRRSLTIQTNTNSSKVS</sequence>
<evidence type="ECO:0000313" key="10">
    <source>
        <dbReference type="EMBL" id="CAH1974576.1"/>
    </source>
</evidence>
<dbReference type="Pfam" id="PF01825">
    <property type="entry name" value="GPS"/>
    <property type="match status" value="1"/>
</dbReference>
<reference evidence="10" key="1">
    <citation type="submission" date="2022-03" db="EMBL/GenBank/DDBJ databases">
        <authorList>
            <person name="Sayadi A."/>
        </authorList>
    </citation>
    <scope>NUCLEOTIDE SEQUENCE</scope>
</reference>
<name>A0A9P0P8H9_ACAOB</name>
<dbReference type="InterPro" id="IPR000203">
    <property type="entry name" value="GPS"/>
</dbReference>
<keyword evidence="7" id="KW-0732">Signal</keyword>
<feature type="transmembrane region" description="Helical" evidence="6">
    <location>
        <begin position="980"/>
        <end position="999"/>
    </location>
</feature>
<dbReference type="GO" id="GO:0004930">
    <property type="term" value="F:G protein-coupled receptor activity"/>
    <property type="evidence" value="ECO:0007669"/>
    <property type="project" value="InterPro"/>
</dbReference>
<dbReference type="InterPro" id="IPR053066">
    <property type="entry name" value="ADGR_G7"/>
</dbReference>
<evidence type="ECO:0000256" key="5">
    <source>
        <dbReference type="ARBA" id="ARBA00023157"/>
    </source>
</evidence>
<evidence type="ECO:0000256" key="2">
    <source>
        <dbReference type="ARBA" id="ARBA00022692"/>
    </source>
</evidence>
<feature type="domain" description="G-protein coupled receptors family 2 profile 2" evidence="9">
    <location>
        <begin position="870"/>
        <end position="1119"/>
    </location>
</feature>
<dbReference type="InterPro" id="IPR046338">
    <property type="entry name" value="GAIN_dom_sf"/>
</dbReference>
<evidence type="ECO:0000256" key="7">
    <source>
        <dbReference type="SAM" id="SignalP"/>
    </source>
</evidence>
<dbReference type="InterPro" id="IPR017981">
    <property type="entry name" value="GPCR_2-like_7TM"/>
</dbReference>
<dbReference type="Proteomes" id="UP001152888">
    <property type="component" value="Unassembled WGS sequence"/>
</dbReference>
<keyword evidence="3 6" id="KW-1133">Transmembrane helix</keyword>
<evidence type="ECO:0000256" key="1">
    <source>
        <dbReference type="ARBA" id="ARBA00004141"/>
    </source>
</evidence>
<protein>
    <submittedName>
        <fullName evidence="10">Uncharacterized protein</fullName>
    </submittedName>
</protein>
<proteinExistence type="predicted"/>
<gene>
    <name evidence="10" type="ORF">ACAOBT_LOCUS11186</name>
</gene>
<feature type="transmembrane region" description="Helical" evidence="6">
    <location>
        <begin position="1095"/>
        <end position="1118"/>
    </location>
</feature>
<keyword evidence="5" id="KW-1015">Disulfide bond</keyword>
<feature type="transmembrane region" description="Helical" evidence="6">
    <location>
        <begin position="1066"/>
        <end position="1089"/>
    </location>
</feature>
<feature type="transmembrane region" description="Helical" evidence="6">
    <location>
        <begin position="938"/>
        <end position="960"/>
    </location>
</feature>
<dbReference type="EMBL" id="CAKOFQ010006827">
    <property type="protein sequence ID" value="CAH1974576.1"/>
    <property type="molecule type" value="Genomic_DNA"/>
</dbReference>
<accession>A0A9P0P8H9</accession>
<keyword evidence="2 6" id="KW-0812">Transmembrane</keyword>
<dbReference type="InterPro" id="IPR057244">
    <property type="entry name" value="GAIN_B"/>
</dbReference>
<comment type="subcellular location">
    <subcellularLocation>
        <location evidence="1">Membrane</location>
        <topology evidence="1">Multi-pass membrane protein</topology>
    </subcellularLocation>
</comment>
<organism evidence="10 11">
    <name type="scientific">Acanthoscelides obtectus</name>
    <name type="common">Bean weevil</name>
    <name type="synonym">Bruchus obtectus</name>
    <dbReference type="NCBI Taxonomy" id="200917"/>
    <lineage>
        <taxon>Eukaryota</taxon>
        <taxon>Metazoa</taxon>
        <taxon>Ecdysozoa</taxon>
        <taxon>Arthropoda</taxon>
        <taxon>Hexapoda</taxon>
        <taxon>Insecta</taxon>
        <taxon>Pterygota</taxon>
        <taxon>Neoptera</taxon>
        <taxon>Endopterygota</taxon>
        <taxon>Coleoptera</taxon>
        <taxon>Polyphaga</taxon>
        <taxon>Cucujiformia</taxon>
        <taxon>Chrysomeloidea</taxon>
        <taxon>Chrysomelidae</taxon>
        <taxon>Bruchinae</taxon>
        <taxon>Bruchini</taxon>
        <taxon>Acanthoscelides</taxon>
    </lineage>
</organism>
<dbReference type="OrthoDB" id="10037534at2759"/>
<dbReference type="AlphaFoldDB" id="A0A9P0P8H9"/>
<dbReference type="PROSITE" id="PS50261">
    <property type="entry name" value="G_PROTEIN_RECEP_F2_4"/>
    <property type="match status" value="1"/>
</dbReference>
<dbReference type="SUPFAM" id="SSF81321">
    <property type="entry name" value="Family A G protein-coupled receptor-like"/>
    <property type="match status" value="1"/>
</dbReference>
<feature type="transmembrane region" description="Helical" evidence="6">
    <location>
        <begin position="875"/>
        <end position="895"/>
    </location>
</feature>
<evidence type="ECO:0000256" key="3">
    <source>
        <dbReference type="ARBA" id="ARBA00022989"/>
    </source>
</evidence>
<dbReference type="CDD" id="cd15040">
    <property type="entry name" value="7tmB2_Adhesion"/>
    <property type="match status" value="1"/>
</dbReference>
<feature type="chain" id="PRO_5040458973" evidence="7">
    <location>
        <begin position="23"/>
        <end position="1151"/>
    </location>
</feature>
<dbReference type="GO" id="GO:0007166">
    <property type="term" value="P:cell surface receptor signaling pathway"/>
    <property type="evidence" value="ECO:0007669"/>
    <property type="project" value="InterPro"/>
</dbReference>
<feature type="transmembrane region" description="Helical" evidence="6">
    <location>
        <begin position="1019"/>
        <end position="1045"/>
    </location>
</feature>
<feature type="signal peptide" evidence="7">
    <location>
        <begin position="1"/>
        <end position="22"/>
    </location>
</feature>
<feature type="domain" description="GAIN-B" evidence="8">
    <location>
        <begin position="703"/>
        <end position="858"/>
    </location>
</feature>
<dbReference type="InterPro" id="IPR000832">
    <property type="entry name" value="GPCR_2_secretin-like"/>
</dbReference>
<feature type="transmembrane region" description="Helical" evidence="6">
    <location>
        <begin position="907"/>
        <end position="926"/>
    </location>
</feature>
<evidence type="ECO:0000256" key="4">
    <source>
        <dbReference type="ARBA" id="ARBA00023136"/>
    </source>
</evidence>
<evidence type="ECO:0000259" key="8">
    <source>
        <dbReference type="PROSITE" id="PS50221"/>
    </source>
</evidence>
<dbReference type="PANTHER" id="PTHR47767">
    <property type="entry name" value="ADHESION G PROTEIN-COUPLED RECEPTOR G7"/>
    <property type="match status" value="1"/>
</dbReference>
<comment type="caution">
    <text evidence="10">The sequence shown here is derived from an EMBL/GenBank/DDBJ whole genome shotgun (WGS) entry which is preliminary data.</text>
</comment>
<dbReference type="Pfam" id="PF00002">
    <property type="entry name" value="7tm_2"/>
    <property type="match status" value="1"/>
</dbReference>
<evidence type="ECO:0000259" key="9">
    <source>
        <dbReference type="PROSITE" id="PS50261"/>
    </source>
</evidence>
<evidence type="ECO:0000256" key="6">
    <source>
        <dbReference type="SAM" id="Phobius"/>
    </source>
</evidence>